<gene>
    <name evidence="2" type="ORF">CLCOL_17790</name>
</gene>
<keyword evidence="1" id="KW-0472">Membrane</keyword>
<organism evidence="2 3">
    <name type="scientific">Clostridium colicanis DSM 13634</name>
    <dbReference type="NCBI Taxonomy" id="1121305"/>
    <lineage>
        <taxon>Bacteria</taxon>
        <taxon>Bacillati</taxon>
        <taxon>Bacillota</taxon>
        <taxon>Clostridia</taxon>
        <taxon>Eubacteriales</taxon>
        <taxon>Clostridiaceae</taxon>
        <taxon>Clostridium</taxon>
    </lineage>
</organism>
<sequence length="129" mass="15139">MRVMAFFKAFIQMLVMIIVILSLYNLLKIYVLENIKVNKWVVLILAAIVFLLPNIIWVKQMQARPWLMYIQSGVFLILFLWFMDLAGLSNRQASNRGNKNNTIIKAKPKPNRINKNNMEVIKMGKKKKK</sequence>
<feature type="transmembrane region" description="Helical" evidence="1">
    <location>
        <begin position="69"/>
        <end position="89"/>
    </location>
</feature>
<comment type="caution">
    <text evidence="2">The sequence shown here is derived from an EMBL/GenBank/DDBJ whole genome shotgun (WGS) entry which is preliminary data.</text>
</comment>
<feature type="transmembrane region" description="Helical" evidence="1">
    <location>
        <begin position="39"/>
        <end position="57"/>
    </location>
</feature>
<keyword evidence="1" id="KW-1133">Transmembrane helix</keyword>
<feature type="transmembrane region" description="Helical" evidence="1">
    <location>
        <begin position="6"/>
        <end position="27"/>
    </location>
</feature>
<keyword evidence="3" id="KW-1185">Reference proteome</keyword>
<dbReference type="AlphaFoldDB" id="A0A151ALK8"/>
<proteinExistence type="predicted"/>
<evidence type="ECO:0000313" key="3">
    <source>
        <dbReference type="Proteomes" id="UP000075374"/>
    </source>
</evidence>
<dbReference type="STRING" id="1121305.CLCOL_17790"/>
<dbReference type="PATRIC" id="fig|1121305.3.peg.1780"/>
<name>A0A151ALK8_9CLOT</name>
<evidence type="ECO:0000313" key="2">
    <source>
        <dbReference type="EMBL" id="KYH28518.1"/>
    </source>
</evidence>
<reference evidence="2 3" key="1">
    <citation type="submission" date="2016-02" db="EMBL/GenBank/DDBJ databases">
        <title>Genome sequence of Clostridium colicanis DSM 13634.</title>
        <authorList>
            <person name="Poehlein A."/>
            <person name="Daniel R."/>
        </authorList>
    </citation>
    <scope>NUCLEOTIDE SEQUENCE [LARGE SCALE GENOMIC DNA]</scope>
    <source>
        <strain evidence="2 3">DSM 13634</strain>
    </source>
</reference>
<dbReference type="EMBL" id="LTBB01000009">
    <property type="protein sequence ID" value="KYH28518.1"/>
    <property type="molecule type" value="Genomic_DNA"/>
</dbReference>
<accession>A0A151ALK8</accession>
<protein>
    <submittedName>
        <fullName evidence="2">Uncharacterized protein</fullName>
    </submittedName>
</protein>
<evidence type="ECO:0000256" key="1">
    <source>
        <dbReference type="SAM" id="Phobius"/>
    </source>
</evidence>
<dbReference type="Proteomes" id="UP000075374">
    <property type="component" value="Unassembled WGS sequence"/>
</dbReference>
<keyword evidence="1" id="KW-0812">Transmembrane</keyword>